<dbReference type="Gene3D" id="3.30.420.40">
    <property type="match status" value="2"/>
</dbReference>
<keyword evidence="4" id="KW-1185">Reference proteome</keyword>
<dbReference type="SUPFAM" id="SSF53067">
    <property type="entry name" value="Actin-like ATPase domain"/>
    <property type="match status" value="1"/>
</dbReference>
<dbReference type="InterPro" id="IPR000600">
    <property type="entry name" value="ROK"/>
</dbReference>
<dbReference type="Proteomes" id="UP001172083">
    <property type="component" value="Unassembled WGS sequence"/>
</dbReference>
<protein>
    <submittedName>
        <fullName evidence="3">ROK family transcriptional regulator</fullName>
    </submittedName>
</protein>
<dbReference type="Pfam" id="PF01047">
    <property type="entry name" value="MarR"/>
    <property type="match status" value="1"/>
</dbReference>
<dbReference type="InterPro" id="IPR036390">
    <property type="entry name" value="WH_DNA-bd_sf"/>
</dbReference>
<name>A0ABT8LIQ8_9BACT</name>
<accession>A0ABT8LIQ8</accession>
<dbReference type="Pfam" id="PF00480">
    <property type="entry name" value="ROK"/>
    <property type="match status" value="1"/>
</dbReference>
<sequence length="412" mass="44598">MIEIDNQRKNASYINKLNKIEVLRLIRESGEISRADIVKKTKLSAPTVTRIVDSLINDKLAVMVGEGDSTGGRPPKLIKFDGSHNYVIGIDLGSTSIRGVISNLEGVFITEIETPTDLKSGFEKVSLQVAQLIKKLIDRSKLVEDKILGVGLAVAGLINSQSGIVEYSPVFNWRKVDLRSELKKHINIPVFYDNVSRVTALGELLYGIGKTCKNFICVNAGYGIGAGIIINGTPLYGSKGFTGEFGHIVLDRTSDYIGKDGIRGCLEALSSGYGIAEIAKIRITEGAKSSIMKHADGMPEKISAKHVIDAAKEGDALAVAIFDESMQYLGTGLDALIKLFNPEVIVLSGGLTGSGEIFFEKLREYTFTNKLQLEGDEVPLVPSSFKDDATLIGAFSLIITKVLHFDSGELEV</sequence>
<gene>
    <name evidence="3" type="ORF">QQ020_32450</name>
</gene>
<evidence type="ECO:0000313" key="3">
    <source>
        <dbReference type="EMBL" id="MDN5216827.1"/>
    </source>
</evidence>
<dbReference type="InterPro" id="IPR043129">
    <property type="entry name" value="ATPase_NBD"/>
</dbReference>
<comment type="caution">
    <text evidence="3">The sequence shown here is derived from an EMBL/GenBank/DDBJ whole genome shotgun (WGS) entry which is preliminary data.</text>
</comment>
<evidence type="ECO:0000256" key="1">
    <source>
        <dbReference type="ARBA" id="ARBA00006479"/>
    </source>
</evidence>
<dbReference type="EMBL" id="JAUJEB010000011">
    <property type="protein sequence ID" value="MDN5216827.1"/>
    <property type="molecule type" value="Genomic_DNA"/>
</dbReference>
<reference evidence="3" key="1">
    <citation type="submission" date="2023-06" db="EMBL/GenBank/DDBJ databases">
        <title>Genomic of Agaribacillus aureum.</title>
        <authorList>
            <person name="Wang G."/>
        </authorList>
    </citation>
    <scope>NUCLEOTIDE SEQUENCE</scope>
    <source>
        <strain evidence="3">BMA12</strain>
    </source>
</reference>
<proteinExistence type="inferred from homology"/>
<dbReference type="PANTHER" id="PTHR18964:SF149">
    <property type="entry name" value="BIFUNCTIONAL UDP-N-ACETYLGLUCOSAMINE 2-EPIMERASE_N-ACETYLMANNOSAMINE KINASE"/>
    <property type="match status" value="1"/>
</dbReference>
<dbReference type="InterPro" id="IPR036388">
    <property type="entry name" value="WH-like_DNA-bd_sf"/>
</dbReference>
<comment type="similarity">
    <text evidence="1">Belongs to the ROK (NagC/XylR) family.</text>
</comment>
<dbReference type="RefSeq" id="WP_346762164.1">
    <property type="nucleotide sequence ID" value="NZ_JAUJEB010000011.1"/>
</dbReference>
<dbReference type="Gene3D" id="1.10.10.10">
    <property type="entry name" value="Winged helix-like DNA-binding domain superfamily/Winged helix DNA-binding domain"/>
    <property type="match status" value="1"/>
</dbReference>
<dbReference type="SUPFAM" id="SSF46785">
    <property type="entry name" value="Winged helix' DNA-binding domain"/>
    <property type="match status" value="1"/>
</dbReference>
<dbReference type="PANTHER" id="PTHR18964">
    <property type="entry name" value="ROK (REPRESSOR, ORF, KINASE) FAMILY"/>
    <property type="match status" value="1"/>
</dbReference>
<feature type="domain" description="HTH marR-type" evidence="2">
    <location>
        <begin position="18"/>
        <end position="56"/>
    </location>
</feature>
<evidence type="ECO:0000313" key="4">
    <source>
        <dbReference type="Proteomes" id="UP001172083"/>
    </source>
</evidence>
<organism evidence="3 4">
    <name type="scientific">Agaribacillus aureus</name>
    <dbReference type="NCBI Taxonomy" id="3051825"/>
    <lineage>
        <taxon>Bacteria</taxon>
        <taxon>Pseudomonadati</taxon>
        <taxon>Bacteroidota</taxon>
        <taxon>Cytophagia</taxon>
        <taxon>Cytophagales</taxon>
        <taxon>Splendidivirgaceae</taxon>
        <taxon>Agaribacillus</taxon>
    </lineage>
</organism>
<evidence type="ECO:0000259" key="2">
    <source>
        <dbReference type="Pfam" id="PF01047"/>
    </source>
</evidence>
<dbReference type="InterPro" id="IPR000835">
    <property type="entry name" value="HTH_MarR-typ"/>
</dbReference>